<protein>
    <recommendedName>
        <fullName evidence="13">Galactose-1-phosphate uridylyltransferase</fullName>
        <ecNumber evidence="13">2.7.7.12</ecNumber>
    </recommendedName>
</protein>
<accession>A0A915AQM4</accession>
<evidence type="ECO:0000256" key="13">
    <source>
        <dbReference type="RuleBase" id="RU000506"/>
    </source>
</evidence>
<dbReference type="PANTHER" id="PTHR11943">
    <property type="entry name" value="GALACTOSE-1-PHOSPHATE URIDYLYLTRANSFERASE"/>
    <property type="match status" value="1"/>
</dbReference>
<organism evidence="17 18">
    <name type="scientific">Parascaris univalens</name>
    <name type="common">Nematode worm</name>
    <dbReference type="NCBI Taxonomy" id="6257"/>
    <lineage>
        <taxon>Eukaryota</taxon>
        <taxon>Metazoa</taxon>
        <taxon>Ecdysozoa</taxon>
        <taxon>Nematoda</taxon>
        <taxon>Chromadorea</taxon>
        <taxon>Rhabditida</taxon>
        <taxon>Spirurina</taxon>
        <taxon>Ascaridomorpha</taxon>
        <taxon>Ascaridoidea</taxon>
        <taxon>Ascarididae</taxon>
        <taxon>Parascaris</taxon>
    </lineage>
</organism>
<comment type="catalytic activity">
    <reaction evidence="1 13">
        <text>alpha-D-galactose 1-phosphate + UDP-alpha-D-glucose = alpha-D-glucose 1-phosphate + UDP-alpha-D-galactose</text>
        <dbReference type="Rhea" id="RHEA:13989"/>
        <dbReference type="ChEBI" id="CHEBI:58336"/>
        <dbReference type="ChEBI" id="CHEBI:58601"/>
        <dbReference type="ChEBI" id="CHEBI:58885"/>
        <dbReference type="ChEBI" id="CHEBI:66914"/>
        <dbReference type="EC" id="2.7.7.12"/>
    </reaction>
</comment>
<comment type="cofactor">
    <cofactor evidence="2">
        <name>Zn(2+)</name>
        <dbReference type="ChEBI" id="CHEBI:29105"/>
    </cofactor>
</comment>
<feature type="domain" description="Galactose-1-phosphate uridyl transferase C-terminal" evidence="16">
    <location>
        <begin position="222"/>
        <end position="387"/>
    </location>
</feature>
<keyword evidence="6 13" id="KW-0548">Nucleotidyltransferase</keyword>
<evidence type="ECO:0000256" key="11">
    <source>
        <dbReference type="PIRSR" id="PIRSR000808-1"/>
    </source>
</evidence>
<evidence type="ECO:0000256" key="3">
    <source>
        <dbReference type="ARBA" id="ARBA00004947"/>
    </source>
</evidence>
<proteinExistence type="inferred from homology"/>
<keyword evidence="8" id="KW-0862">Zinc</keyword>
<dbReference type="GO" id="GO:0008270">
    <property type="term" value="F:zinc ion binding"/>
    <property type="evidence" value="ECO:0007669"/>
    <property type="project" value="InterPro"/>
</dbReference>
<evidence type="ECO:0000256" key="8">
    <source>
        <dbReference type="ARBA" id="ARBA00022833"/>
    </source>
</evidence>
<dbReference type="GO" id="GO:0005737">
    <property type="term" value="C:cytoplasm"/>
    <property type="evidence" value="ECO:0007669"/>
    <property type="project" value="TreeGrafter"/>
</dbReference>
<dbReference type="InterPro" id="IPR005850">
    <property type="entry name" value="GalP_Utransf_C"/>
</dbReference>
<dbReference type="InterPro" id="IPR036265">
    <property type="entry name" value="HIT-like_sf"/>
</dbReference>
<feature type="binding site" evidence="12">
    <location>
        <begin position="61"/>
        <end position="64"/>
    </location>
    <ligand>
        <name>UDP-alpha-D-glucose</name>
        <dbReference type="ChEBI" id="CHEBI:58885"/>
        <note>ligand shared between dimeric partners</note>
    </ligand>
</feature>
<dbReference type="Proteomes" id="UP000887569">
    <property type="component" value="Unplaced"/>
</dbReference>
<feature type="binding site" evidence="12">
    <location>
        <begin position="358"/>
        <end position="359"/>
    </location>
    <ligand>
        <name>UDP-alpha-D-glucose</name>
        <dbReference type="ChEBI" id="CHEBI:58885"/>
        <note>ligand shared between dimeric partners</note>
    </ligand>
</feature>
<dbReference type="Gene3D" id="3.30.428.10">
    <property type="entry name" value="HIT-like"/>
    <property type="match status" value="2"/>
</dbReference>
<feature type="binding site" description="in other chain" evidence="12">
    <location>
        <position position="192"/>
    </location>
    <ligand>
        <name>UDP-alpha-D-glucose</name>
        <dbReference type="ChEBI" id="CHEBI:58885"/>
        <note>ligand shared between dimeric partners</note>
    </ligand>
</feature>
<keyword evidence="7 13" id="KW-0479">Metal-binding</keyword>
<dbReference type="SUPFAM" id="SSF54197">
    <property type="entry name" value="HIT-like"/>
    <property type="match status" value="2"/>
</dbReference>
<evidence type="ECO:0000256" key="4">
    <source>
        <dbReference type="ARBA" id="ARBA00010951"/>
    </source>
</evidence>
<evidence type="ECO:0000256" key="14">
    <source>
        <dbReference type="SAM" id="MobiDB-lite"/>
    </source>
</evidence>
<feature type="binding site" evidence="12">
    <location>
        <begin position="353"/>
        <end position="354"/>
    </location>
    <ligand>
        <name>UDP-alpha-D-glucose</name>
        <dbReference type="ChEBI" id="CHEBI:58885"/>
        <note>ligand shared between dimeric partners</note>
    </ligand>
</feature>
<feature type="binding site" description="in other chain" evidence="12">
    <location>
        <position position="365"/>
    </location>
    <ligand>
        <name>UDP-alpha-D-glucose</name>
        <dbReference type="ChEBI" id="CHEBI:58885"/>
        <note>ligand shared between dimeric partners</note>
    </ligand>
</feature>
<dbReference type="PANTHER" id="PTHR11943:SF1">
    <property type="entry name" value="GALACTOSE-1-PHOSPHATE URIDYLYLTRANSFERASE"/>
    <property type="match status" value="1"/>
</dbReference>
<evidence type="ECO:0000256" key="6">
    <source>
        <dbReference type="ARBA" id="ARBA00022695"/>
    </source>
</evidence>
<evidence type="ECO:0000256" key="9">
    <source>
        <dbReference type="ARBA" id="ARBA00023144"/>
    </source>
</evidence>
<dbReference type="InterPro" id="IPR001937">
    <property type="entry name" value="GalP_UDPtransf1"/>
</dbReference>
<feature type="active site" description="Tele-UMP-histidine intermediate" evidence="11">
    <location>
        <position position="205"/>
    </location>
</feature>
<feature type="binding site" description="in other chain" evidence="12">
    <location>
        <begin position="198"/>
        <end position="200"/>
    </location>
    <ligand>
        <name>UDP-alpha-D-glucose</name>
        <dbReference type="ChEBI" id="CHEBI:58885"/>
        <note>ligand shared between dimeric partners</note>
    </ligand>
</feature>
<feature type="binding site" description="in other chain" evidence="12">
    <location>
        <position position="96"/>
    </location>
    <ligand>
        <name>UDP-alpha-D-glucose</name>
        <dbReference type="ChEBI" id="CHEBI:58885"/>
        <note>ligand shared between dimeric partners</note>
    </ligand>
</feature>
<evidence type="ECO:0000256" key="5">
    <source>
        <dbReference type="ARBA" id="ARBA00022679"/>
    </source>
</evidence>
<keyword evidence="5 13" id="KW-0808">Transferase</keyword>
<dbReference type="Pfam" id="PF01087">
    <property type="entry name" value="GalP_UDP_transf"/>
    <property type="match status" value="1"/>
</dbReference>
<comment type="pathway">
    <text evidence="3 13">Carbohydrate metabolism; galactose metabolism.</text>
</comment>
<dbReference type="NCBIfam" id="NF008724">
    <property type="entry name" value="PRK11720.1"/>
    <property type="match status" value="1"/>
</dbReference>
<evidence type="ECO:0000256" key="2">
    <source>
        <dbReference type="ARBA" id="ARBA00001947"/>
    </source>
</evidence>
<evidence type="ECO:0000259" key="16">
    <source>
        <dbReference type="Pfam" id="PF02744"/>
    </source>
</evidence>
<dbReference type="PROSITE" id="PS00117">
    <property type="entry name" value="GAL_P_UDP_TRANSF_I"/>
    <property type="match status" value="1"/>
</dbReference>
<dbReference type="EC" id="2.7.7.12" evidence="13"/>
<feature type="binding site" description="in other chain" evidence="12">
    <location>
        <position position="207"/>
    </location>
    <ligand>
        <name>UDP-alpha-D-glucose</name>
        <dbReference type="ChEBI" id="CHEBI:58885"/>
        <note>ligand shared between dimeric partners</note>
    </ligand>
</feature>
<evidence type="ECO:0000259" key="15">
    <source>
        <dbReference type="Pfam" id="PF01087"/>
    </source>
</evidence>
<evidence type="ECO:0000256" key="10">
    <source>
        <dbReference type="ARBA" id="ARBA00023277"/>
    </source>
</evidence>
<name>A0A915AQM4_PARUN</name>
<dbReference type="CDD" id="cd00608">
    <property type="entry name" value="GalT"/>
    <property type="match status" value="1"/>
</dbReference>
<evidence type="ECO:0000256" key="12">
    <source>
        <dbReference type="PIRSR" id="PIRSR000808-2"/>
    </source>
</evidence>
<sequence length="388" mass="44742">MKRAESFPVGLSASLQSDHSSFLKMASILHGLFPTSVFHSAMNHRRYNPLREEWVIVAANRVSRPWQGATEADTKSKDGFPTLTTINPLAPGGKRANGKTSPNYTSTYVFENDFPSLTDDGNRDEDPSELVSDQLYQSRTIRGTCRVLCYHPDSELSMTRMSIEQIEAVIDMWIAQMDELQSKYEWVQIFENKGAVVGCSNPHPHGQLWASNFLPNYPAKEYKTQKAYKERTGKVMLMEVVKHELEVKERVVVENDEWVVVVPFWATWPFETMLLPKKHVISLNEINPEQKRLLADIIRRLLIKYDNLFQCSFPFGMGWQSAPTGRYLQEDRSFWTLRAIYLPPLLRSATVRKFMAGYELICEPQRDITPEKAAAMLREQNEVHYLER</sequence>
<reference evidence="18" key="1">
    <citation type="submission" date="2022-11" db="UniProtKB">
        <authorList>
            <consortium name="WormBaseParasite"/>
        </authorList>
    </citation>
    <scope>IDENTIFICATION</scope>
</reference>
<feature type="binding site" description="in other chain" evidence="12">
    <location>
        <begin position="112"/>
        <end position="113"/>
    </location>
    <ligand>
        <name>UDP-alpha-D-glucose</name>
        <dbReference type="ChEBI" id="CHEBI:58885"/>
        <note>ligand shared between dimeric partners</note>
    </ligand>
</feature>
<evidence type="ECO:0000256" key="1">
    <source>
        <dbReference type="ARBA" id="ARBA00001107"/>
    </source>
</evidence>
<evidence type="ECO:0000256" key="7">
    <source>
        <dbReference type="ARBA" id="ARBA00022723"/>
    </source>
</evidence>
<dbReference type="AlphaFoldDB" id="A0A915AQM4"/>
<dbReference type="NCBIfam" id="TIGR00209">
    <property type="entry name" value="galT_1"/>
    <property type="match status" value="1"/>
</dbReference>
<dbReference type="GO" id="GO:0033499">
    <property type="term" value="P:galactose catabolic process via UDP-galactose, Leloir pathway"/>
    <property type="evidence" value="ECO:0007669"/>
    <property type="project" value="TreeGrafter"/>
</dbReference>
<feature type="domain" description="Galactose-1-phosphate uridyl transferase N-terminal" evidence="15">
    <location>
        <begin position="40"/>
        <end position="215"/>
    </location>
</feature>
<evidence type="ECO:0000313" key="17">
    <source>
        <dbReference type="Proteomes" id="UP000887569"/>
    </source>
</evidence>
<dbReference type="PIRSF" id="PIRSF000808">
    <property type="entry name" value="GalT"/>
    <property type="match status" value="1"/>
</dbReference>
<feature type="region of interest" description="Disordered" evidence="14">
    <location>
        <begin position="67"/>
        <end position="102"/>
    </location>
</feature>
<dbReference type="InterPro" id="IPR019779">
    <property type="entry name" value="GalP_UDPtransf1_His-AS"/>
</dbReference>
<dbReference type="Pfam" id="PF02744">
    <property type="entry name" value="GalP_UDP_tr_C"/>
    <property type="match status" value="1"/>
</dbReference>
<dbReference type="GO" id="GO:0008108">
    <property type="term" value="F:UDP-glucose:hexose-1-phosphate uridylyltransferase activity"/>
    <property type="evidence" value="ECO:0007669"/>
    <property type="project" value="UniProtKB-EC"/>
</dbReference>
<keyword evidence="10 13" id="KW-0119">Carbohydrate metabolism</keyword>
<dbReference type="FunFam" id="3.30.428.10:FF:000001">
    <property type="entry name" value="Galactose-1-phosphate uridylyltransferase"/>
    <property type="match status" value="1"/>
</dbReference>
<dbReference type="InterPro" id="IPR005849">
    <property type="entry name" value="GalP_Utransf_N"/>
</dbReference>
<comment type="similarity">
    <text evidence="4 13">Belongs to the galactose-1-phosphate uridylyltransferase type 1 family.</text>
</comment>
<keyword evidence="17" id="KW-1185">Reference proteome</keyword>
<dbReference type="WBParaSite" id="PgR013_g130_t01">
    <property type="protein sequence ID" value="PgR013_g130_t01"/>
    <property type="gene ID" value="PgR013_g130"/>
</dbReference>
<keyword evidence="9 13" id="KW-0299">Galactose metabolism</keyword>
<evidence type="ECO:0000313" key="18">
    <source>
        <dbReference type="WBParaSite" id="PgR013_g130_t01"/>
    </source>
</evidence>